<feature type="active site" evidence="1">
    <location>
        <position position="220"/>
    </location>
</feature>
<name>A0A835FLJ6_9POAL</name>
<feature type="compositionally biased region" description="Basic and acidic residues" evidence="2">
    <location>
        <begin position="18"/>
        <end position="28"/>
    </location>
</feature>
<proteinExistence type="predicted"/>
<dbReference type="PANTHER" id="PTHR23024">
    <property type="entry name" value="ARYLACETAMIDE DEACETYLASE"/>
    <property type="match status" value="1"/>
</dbReference>
<protein>
    <recommendedName>
        <fullName evidence="3">Alpha/beta hydrolase fold-3 domain-containing protein</fullName>
    </recommendedName>
</protein>
<dbReference type="InterPro" id="IPR029058">
    <property type="entry name" value="AB_hydrolase_fold"/>
</dbReference>
<dbReference type="Proteomes" id="UP000636709">
    <property type="component" value="Unassembled WGS sequence"/>
</dbReference>
<dbReference type="GO" id="GO:0016787">
    <property type="term" value="F:hydrolase activity"/>
    <property type="evidence" value="ECO:0007669"/>
    <property type="project" value="InterPro"/>
</dbReference>
<dbReference type="AlphaFoldDB" id="A0A835FLJ6"/>
<dbReference type="PANTHER" id="PTHR23024:SF180">
    <property type="entry name" value="OS02G0567800 PROTEIN"/>
    <property type="match status" value="1"/>
</dbReference>
<dbReference type="OrthoDB" id="408631at2759"/>
<evidence type="ECO:0000256" key="1">
    <source>
        <dbReference type="PROSITE-ProRule" id="PRU10038"/>
    </source>
</evidence>
<reference evidence="4" key="1">
    <citation type="submission" date="2020-07" db="EMBL/GenBank/DDBJ databases">
        <title>Genome sequence and genetic diversity analysis of an under-domesticated orphan crop, white fonio (Digitaria exilis).</title>
        <authorList>
            <person name="Bennetzen J.L."/>
            <person name="Chen S."/>
            <person name="Ma X."/>
            <person name="Wang X."/>
            <person name="Yssel A.E.J."/>
            <person name="Chaluvadi S.R."/>
            <person name="Johnson M."/>
            <person name="Gangashetty P."/>
            <person name="Hamidou F."/>
            <person name="Sanogo M.D."/>
            <person name="Zwaenepoel A."/>
            <person name="Wallace J."/>
            <person name="Van De Peer Y."/>
            <person name="Van Deynze A."/>
        </authorList>
    </citation>
    <scope>NUCLEOTIDE SEQUENCE</scope>
    <source>
        <tissue evidence="4">Leaves</tissue>
    </source>
</reference>
<dbReference type="InterPro" id="IPR050466">
    <property type="entry name" value="Carboxylest/Gibb_receptor"/>
</dbReference>
<gene>
    <name evidence="4" type="ORF">HU200_008996</name>
</gene>
<evidence type="ECO:0000313" key="5">
    <source>
        <dbReference type="Proteomes" id="UP000636709"/>
    </source>
</evidence>
<organism evidence="4 5">
    <name type="scientific">Digitaria exilis</name>
    <dbReference type="NCBI Taxonomy" id="1010633"/>
    <lineage>
        <taxon>Eukaryota</taxon>
        <taxon>Viridiplantae</taxon>
        <taxon>Streptophyta</taxon>
        <taxon>Embryophyta</taxon>
        <taxon>Tracheophyta</taxon>
        <taxon>Spermatophyta</taxon>
        <taxon>Magnoliopsida</taxon>
        <taxon>Liliopsida</taxon>
        <taxon>Poales</taxon>
        <taxon>Poaceae</taxon>
        <taxon>PACMAD clade</taxon>
        <taxon>Panicoideae</taxon>
        <taxon>Panicodae</taxon>
        <taxon>Paniceae</taxon>
        <taxon>Anthephorinae</taxon>
        <taxon>Digitaria</taxon>
    </lineage>
</organism>
<dbReference type="Gene3D" id="3.40.50.1820">
    <property type="entry name" value="alpha/beta hydrolase"/>
    <property type="match status" value="1"/>
</dbReference>
<sequence length="379" mass="40247">MAGPASRRPISSTTSTPRSREPATDRLQYKLMVSSGDPKIELPKTKKLTASALMASNNTTTPSDKGSAADEVLHEFGIVRVYKSGRVERPLVAPPVAPGLDSATGVQSMDVQLDSYSVRLYLPPAAATAPGAKLPVIVYVHGGGFVAESAASPGCHRFLNRLTASCPALAVSVEYRLAPEHPLPAAYDDSLAAFKWTLSAGDPWVAEHGDLGRVFLAGDSAGANICHYLAVHPDIAQATPRRRLKGAVLIHPWFWGSEAVGEEPSHPAARAMGARLWLFACPGADGMDDPRMNPMAPGAPGLDTMACERVMVCAAEHDFLRWRARAYAEAVAAARGVGGEGTVELLETEGEGHVFYVFKPDGDKAKAMLDRIVSFVNAP</sequence>
<feature type="compositionally biased region" description="Low complexity" evidence="2">
    <location>
        <begin position="1"/>
        <end position="17"/>
    </location>
</feature>
<dbReference type="EMBL" id="JACEFO010000600">
    <property type="protein sequence ID" value="KAF8762858.1"/>
    <property type="molecule type" value="Genomic_DNA"/>
</dbReference>
<evidence type="ECO:0000313" key="4">
    <source>
        <dbReference type="EMBL" id="KAF8762858.1"/>
    </source>
</evidence>
<feature type="domain" description="Alpha/beta hydrolase fold-3" evidence="3">
    <location>
        <begin position="137"/>
        <end position="356"/>
    </location>
</feature>
<dbReference type="Pfam" id="PF07859">
    <property type="entry name" value="Abhydrolase_3"/>
    <property type="match status" value="1"/>
</dbReference>
<dbReference type="InterPro" id="IPR033140">
    <property type="entry name" value="Lipase_GDXG_put_SER_AS"/>
</dbReference>
<accession>A0A835FLJ6</accession>
<dbReference type="PROSITE" id="PS01174">
    <property type="entry name" value="LIPASE_GDXG_SER"/>
    <property type="match status" value="1"/>
</dbReference>
<dbReference type="SUPFAM" id="SSF53474">
    <property type="entry name" value="alpha/beta-Hydrolases"/>
    <property type="match status" value="1"/>
</dbReference>
<dbReference type="InterPro" id="IPR013094">
    <property type="entry name" value="AB_hydrolase_3"/>
</dbReference>
<feature type="region of interest" description="Disordered" evidence="2">
    <location>
        <begin position="1"/>
        <end position="29"/>
    </location>
</feature>
<comment type="caution">
    <text evidence="4">The sequence shown here is derived from an EMBL/GenBank/DDBJ whole genome shotgun (WGS) entry which is preliminary data.</text>
</comment>
<evidence type="ECO:0000256" key="2">
    <source>
        <dbReference type="SAM" id="MobiDB-lite"/>
    </source>
</evidence>
<keyword evidence="5" id="KW-1185">Reference proteome</keyword>
<evidence type="ECO:0000259" key="3">
    <source>
        <dbReference type="Pfam" id="PF07859"/>
    </source>
</evidence>